<proteinExistence type="predicted"/>
<evidence type="ECO:0000313" key="3">
    <source>
        <dbReference type="Proteomes" id="UP001331515"/>
    </source>
</evidence>
<gene>
    <name evidence="2" type="ORF">CgunFtcFv8_015944</name>
</gene>
<dbReference type="Proteomes" id="UP001331515">
    <property type="component" value="Unassembled WGS sequence"/>
</dbReference>
<comment type="caution">
    <text evidence="2">The sequence shown here is derived from an EMBL/GenBank/DDBJ whole genome shotgun (WGS) entry which is preliminary data.</text>
</comment>
<keyword evidence="3" id="KW-1185">Reference proteome</keyword>
<accession>A0AAN8H184</accession>
<organism evidence="2 3">
    <name type="scientific">Champsocephalus gunnari</name>
    <name type="common">Mackerel icefish</name>
    <dbReference type="NCBI Taxonomy" id="52237"/>
    <lineage>
        <taxon>Eukaryota</taxon>
        <taxon>Metazoa</taxon>
        <taxon>Chordata</taxon>
        <taxon>Craniata</taxon>
        <taxon>Vertebrata</taxon>
        <taxon>Euteleostomi</taxon>
        <taxon>Actinopterygii</taxon>
        <taxon>Neopterygii</taxon>
        <taxon>Teleostei</taxon>
        <taxon>Neoteleostei</taxon>
        <taxon>Acanthomorphata</taxon>
        <taxon>Eupercaria</taxon>
        <taxon>Perciformes</taxon>
        <taxon>Notothenioidei</taxon>
        <taxon>Channichthyidae</taxon>
        <taxon>Champsocephalus</taxon>
    </lineage>
</organism>
<feature type="region of interest" description="Disordered" evidence="1">
    <location>
        <begin position="1"/>
        <end position="32"/>
    </location>
</feature>
<sequence>MRGWSVPYVPKGRPAERGCAGGGSSPSPPLWSSVTEEQTLLSGCSRAFSPVPRVRLTDSQLRNSRCAEACC</sequence>
<dbReference type="EMBL" id="JAURVH010001533">
    <property type="protein sequence ID" value="KAK5898538.1"/>
    <property type="molecule type" value="Genomic_DNA"/>
</dbReference>
<dbReference type="AlphaFoldDB" id="A0AAN8H184"/>
<evidence type="ECO:0000256" key="1">
    <source>
        <dbReference type="SAM" id="MobiDB-lite"/>
    </source>
</evidence>
<reference evidence="2 3" key="1">
    <citation type="journal article" date="2023" name="Mol. Biol. Evol.">
        <title>Genomics of Secondarily Temperate Adaptation in the Only Non-Antarctic Icefish.</title>
        <authorList>
            <person name="Rivera-Colon A.G."/>
            <person name="Rayamajhi N."/>
            <person name="Minhas B.F."/>
            <person name="Madrigal G."/>
            <person name="Bilyk K.T."/>
            <person name="Yoon V."/>
            <person name="Hune M."/>
            <person name="Gregory S."/>
            <person name="Cheng C.H.C."/>
            <person name="Catchen J.M."/>
        </authorList>
    </citation>
    <scope>NUCLEOTIDE SEQUENCE [LARGE SCALE GENOMIC DNA]</scope>
    <source>
        <tissue evidence="2">White muscle</tissue>
    </source>
</reference>
<name>A0AAN8H184_CHAGU</name>
<evidence type="ECO:0000313" key="2">
    <source>
        <dbReference type="EMBL" id="KAK5898538.1"/>
    </source>
</evidence>
<protein>
    <submittedName>
        <fullName evidence="2">Uncharacterized protein</fullName>
    </submittedName>
</protein>